<dbReference type="InterPro" id="IPR029063">
    <property type="entry name" value="SAM-dependent_MTases_sf"/>
</dbReference>
<dbReference type="RefSeq" id="WP_145205288.1">
    <property type="nucleotide sequence ID" value="NZ_CP036267.1"/>
</dbReference>
<dbReference type="PANTHER" id="PTHR22807">
    <property type="entry name" value="NOP2 YEAST -RELATED NOL1/NOP2/FMU SUN DOMAIN-CONTAINING"/>
    <property type="match status" value="1"/>
</dbReference>
<dbReference type="InterPro" id="IPR054728">
    <property type="entry name" value="RsmB-like_ferredoxin"/>
</dbReference>
<dbReference type="OrthoDB" id="9810297at2"/>
<gene>
    <name evidence="8" type="primary">rsmB</name>
    <name evidence="8" type="ORF">Mal48_48220</name>
</gene>
<evidence type="ECO:0000256" key="6">
    <source>
        <dbReference type="SAM" id="MobiDB-lite"/>
    </source>
</evidence>
<dbReference type="PANTHER" id="PTHR22807:SF53">
    <property type="entry name" value="RIBOSOMAL RNA SMALL SUBUNIT METHYLTRANSFERASE B-RELATED"/>
    <property type="match status" value="1"/>
</dbReference>
<feature type="binding site" evidence="5">
    <location>
        <position position="351"/>
    </location>
    <ligand>
        <name>S-adenosyl-L-methionine</name>
        <dbReference type="ChEBI" id="CHEBI:59789"/>
    </ligand>
</feature>
<name>A0A517QV85_9PLAN</name>
<dbReference type="GO" id="GO:0006355">
    <property type="term" value="P:regulation of DNA-templated transcription"/>
    <property type="evidence" value="ECO:0007669"/>
    <property type="project" value="InterPro"/>
</dbReference>
<dbReference type="Gene3D" id="3.40.50.150">
    <property type="entry name" value="Vaccinia Virus protein VP39"/>
    <property type="match status" value="1"/>
</dbReference>
<keyword evidence="3 5" id="KW-0949">S-adenosyl-L-methionine</keyword>
<dbReference type="PRINTS" id="PR02008">
    <property type="entry name" value="RCMTFAMILY"/>
</dbReference>
<keyword evidence="9" id="KW-1185">Reference proteome</keyword>
<dbReference type="GO" id="GO:0001510">
    <property type="term" value="P:RNA methylation"/>
    <property type="evidence" value="ECO:0007669"/>
    <property type="project" value="InterPro"/>
</dbReference>
<dbReference type="SUPFAM" id="SSF53335">
    <property type="entry name" value="S-adenosyl-L-methionine-dependent methyltransferases"/>
    <property type="match status" value="1"/>
</dbReference>
<keyword evidence="1 5" id="KW-0489">Methyltransferase</keyword>
<dbReference type="Pfam" id="PF22458">
    <property type="entry name" value="RsmF-B_ferredox"/>
    <property type="match status" value="1"/>
</dbReference>
<keyword evidence="4 5" id="KW-0694">RNA-binding</keyword>
<sequence length="499" mass="55554">MSSPQSGSNRDRRPKNQGRHSNKKKFVKSGASNARWFAFKALQANRERDVFVSRILDDQFKSKTIPSVDRKMATELANETVRRRATLDAILTAFVTRPQENVEADLWTILQLGCLQLACLPHIASHAAVHETVQLCEELRNAQAKPFINGVLRNIGRSVVSREEVEDLDLAELGPRQLPLLSLRGRDKKYEIATFDRDIFTNPADDALAYISQVSSLPEWLLQRLTPEEADKNQMLKSGLWMTIPGRMSLRVNLLQTDREKVLDVLEAAELSAHPGTLPEAIELDGSVAIIDLPGYREGWFSVQDLSAMSSADLLNPQPGEKILDLCAAPGGKSTHIAERLKNEGRVVACDTAGNRIRIINENAGRLQLPCIETHLIHEDGSDIPSEDYDAAIVDVPCSNTGVLGKRPEARWRIMPTTFRELIPLQMRLLKDAMSRVRPGGRVVYSTCSIDFEENRGVVDAVLSKHPEFHVAEERIHHPGEPADGGYQALLIRSEPSPV</sequence>
<dbReference type="InterPro" id="IPR035926">
    <property type="entry name" value="NusB-like_sf"/>
</dbReference>
<feature type="binding site" evidence="5">
    <location>
        <position position="395"/>
    </location>
    <ligand>
        <name>S-adenosyl-L-methionine</name>
        <dbReference type="ChEBI" id="CHEBI:59789"/>
    </ligand>
</feature>
<dbReference type="InterPro" id="IPR049560">
    <property type="entry name" value="MeTrfase_RsmB-F_NOP2_cat"/>
</dbReference>
<evidence type="ECO:0000256" key="4">
    <source>
        <dbReference type="ARBA" id="ARBA00022884"/>
    </source>
</evidence>
<dbReference type="EC" id="2.1.1.176" evidence="8"/>
<dbReference type="CDD" id="cd02440">
    <property type="entry name" value="AdoMet_MTases"/>
    <property type="match status" value="1"/>
</dbReference>
<protein>
    <submittedName>
        <fullName evidence="8">Ribosomal RNA small subunit methyltransferase B</fullName>
        <ecNumber evidence="8">2.1.1.176</ecNumber>
    </submittedName>
</protein>
<evidence type="ECO:0000259" key="7">
    <source>
        <dbReference type="PROSITE" id="PS51686"/>
    </source>
</evidence>
<evidence type="ECO:0000313" key="9">
    <source>
        <dbReference type="Proteomes" id="UP000315724"/>
    </source>
</evidence>
<feature type="binding site" evidence="5">
    <location>
        <begin position="327"/>
        <end position="333"/>
    </location>
    <ligand>
        <name>S-adenosyl-L-methionine</name>
        <dbReference type="ChEBI" id="CHEBI:59789"/>
    </ligand>
</feature>
<evidence type="ECO:0000313" key="8">
    <source>
        <dbReference type="EMBL" id="QDT35545.1"/>
    </source>
</evidence>
<evidence type="ECO:0000256" key="2">
    <source>
        <dbReference type="ARBA" id="ARBA00022679"/>
    </source>
</evidence>
<feature type="domain" description="SAM-dependent MTase RsmB/NOP-type" evidence="7">
    <location>
        <begin position="238"/>
        <end position="499"/>
    </location>
</feature>
<dbReference type="Gene3D" id="1.10.940.10">
    <property type="entry name" value="NusB-like"/>
    <property type="match status" value="1"/>
</dbReference>
<comment type="similarity">
    <text evidence="5">Belongs to the class I-like SAM-binding methyltransferase superfamily. RsmB/NOP family.</text>
</comment>
<dbReference type="Pfam" id="PF01189">
    <property type="entry name" value="Methyltr_RsmB-F"/>
    <property type="match status" value="1"/>
</dbReference>
<comment type="caution">
    <text evidence="5">Lacks conserved residue(s) required for the propagation of feature annotation.</text>
</comment>
<organism evidence="8 9">
    <name type="scientific">Thalassoglobus polymorphus</name>
    <dbReference type="NCBI Taxonomy" id="2527994"/>
    <lineage>
        <taxon>Bacteria</taxon>
        <taxon>Pseudomonadati</taxon>
        <taxon>Planctomycetota</taxon>
        <taxon>Planctomycetia</taxon>
        <taxon>Planctomycetales</taxon>
        <taxon>Planctomycetaceae</taxon>
        <taxon>Thalassoglobus</taxon>
    </lineage>
</organism>
<dbReference type="EMBL" id="CP036267">
    <property type="protein sequence ID" value="QDT35545.1"/>
    <property type="molecule type" value="Genomic_DNA"/>
</dbReference>
<keyword evidence="2 5" id="KW-0808">Transferase</keyword>
<feature type="active site" description="Nucleophile" evidence="5">
    <location>
        <position position="448"/>
    </location>
</feature>
<accession>A0A517QV85</accession>
<feature type="region of interest" description="Disordered" evidence="6">
    <location>
        <begin position="1"/>
        <end position="28"/>
    </location>
</feature>
<dbReference type="Pfam" id="PF01029">
    <property type="entry name" value="NusB"/>
    <property type="match status" value="1"/>
</dbReference>
<dbReference type="Proteomes" id="UP000315724">
    <property type="component" value="Chromosome"/>
</dbReference>
<dbReference type="Gene3D" id="3.30.70.1170">
    <property type="entry name" value="Sun protein, domain 3"/>
    <property type="match status" value="1"/>
</dbReference>
<feature type="compositionally biased region" description="Basic residues" evidence="6">
    <location>
        <begin position="12"/>
        <end position="27"/>
    </location>
</feature>
<evidence type="ECO:0000256" key="5">
    <source>
        <dbReference type="PROSITE-ProRule" id="PRU01023"/>
    </source>
</evidence>
<dbReference type="SUPFAM" id="SSF48013">
    <property type="entry name" value="NusB-like"/>
    <property type="match status" value="1"/>
</dbReference>
<evidence type="ECO:0000256" key="1">
    <source>
        <dbReference type="ARBA" id="ARBA00022603"/>
    </source>
</evidence>
<evidence type="ECO:0000256" key="3">
    <source>
        <dbReference type="ARBA" id="ARBA00022691"/>
    </source>
</evidence>
<dbReference type="InterPro" id="IPR023267">
    <property type="entry name" value="RCMT"/>
</dbReference>
<dbReference type="PROSITE" id="PS51686">
    <property type="entry name" value="SAM_MT_RSMB_NOP"/>
    <property type="match status" value="1"/>
</dbReference>
<dbReference type="InterPro" id="IPR006027">
    <property type="entry name" value="NusB_RsmB_TIM44"/>
</dbReference>
<reference evidence="8 9" key="1">
    <citation type="submission" date="2019-02" db="EMBL/GenBank/DDBJ databases">
        <title>Deep-cultivation of Planctomycetes and their phenomic and genomic characterization uncovers novel biology.</title>
        <authorList>
            <person name="Wiegand S."/>
            <person name="Jogler M."/>
            <person name="Boedeker C."/>
            <person name="Pinto D."/>
            <person name="Vollmers J."/>
            <person name="Rivas-Marin E."/>
            <person name="Kohn T."/>
            <person name="Peeters S.H."/>
            <person name="Heuer A."/>
            <person name="Rast P."/>
            <person name="Oberbeckmann S."/>
            <person name="Bunk B."/>
            <person name="Jeske O."/>
            <person name="Meyerdierks A."/>
            <person name="Storesund J.E."/>
            <person name="Kallscheuer N."/>
            <person name="Luecker S."/>
            <person name="Lage O.M."/>
            <person name="Pohl T."/>
            <person name="Merkel B.J."/>
            <person name="Hornburger P."/>
            <person name="Mueller R.-W."/>
            <person name="Bruemmer F."/>
            <person name="Labrenz M."/>
            <person name="Spormann A.M."/>
            <person name="Op den Camp H."/>
            <person name="Overmann J."/>
            <person name="Amann R."/>
            <person name="Jetten M.S.M."/>
            <person name="Mascher T."/>
            <person name="Medema M.H."/>
            <person name="Devos D.P."/>
            <person name="Kaster A.-K."/>
            <person name="Ovreas L."/>
            <person name="Rohde M."/>
            <person name="Galperin M.Y."/>
            <person name="Jogler C."/>
        </authorList>
    </citation>
    <scope>NUCLEOTIDE SEQUENCE [LARGE SCALE GENOMIC DNA]</scope>
    <source>
        <strain evidence="8 9">Mal48</strain>
    </source>
</reference>
<dbReference type="InterPro" id="IPR001678">
    <property type="entry name" value="MeTrfase_RsmB-F_NOP2_dom"/>
</dbReference>
<dbReference type="KEGG" id="tpol:Mal48_48220"/>
<dbReference type="AlphaFoldDB" id="A0A517QV85"/>
<proteinExistence type="inferred from homology"/>
<dbReference type="GO" id="GO:0003723">
    <property type="term" value="F:RNA binding"/>
    <property type="evidence" value="ECO:0007669"/>
    <property type="project" value="UniProtKB-UniRule"/>
</dbReference>
<dbReference type="GO" id="GO:0008173">
    <property type="term" value="F:RNA methyltransferase activity"/>
    <property type="evidence" value="ECO:0007669"/>
    <property type="project" value="InterPro"/>
</dbReference>